<feature type="chain" id="PRO_5014617668" evidence="2">
    <location>
        <begin position="17"/>
        <end position="217"/>
    </location>
</feature>
<evidence type="ECO:0000256" key="1">
    <source>
        <dbReference type="SAM" id="Phobius"/>
    </source>
</evidence>
<reference evidence="4" key="1">
    <citation type="submission" date="2017-09" db="EMBL/GenBank/DDBJ databases">
        <title>Depth-based differentiation of microbial function through sediment-hosted aquifers and enrichment of novel symbionts in the deep terrestrial subsurface.</title>
        <authorList>
            <person name="Probst A.J."/>
            <person name="Ladd B."/>
            <person name="Jarett J.K."/>
            <person name="Geller-Mcgrath D.E."/>
            <person name="Sieber C.M.K."/>
            <person name="Emerson J.B."/>
            <person name="Anantharaman K."/>
            <person name="Thomas B.C."/>
            <person name="Malmstrom R."/>
            <person name="Stieglmeier M."/>
            <person name="Klingl A."/>
            <person name="Woyke T."/>
            <person name="Ryan C.M."/>
            <person name="Banfield J.F."/>
        </authorList>
    </citation>
    <scope>NUCLEOTIDE SEQUENCE [LARGE SCALE GENOMIC DNA]</scope>
</reference>
<feature type="signal peptide" evidence="2">
    <location>
        <begin position="1"/>
        <end position="16"/>
    </location>
</feature>
<sequence length="217" mass="24671">MCFSATASFAASGVLAAAGATSWHTADKKERVLALIPIFFAAQQFIEGLQWVVNKPSSLSLTLGYAFLVFAFLIWPIYIPYVMERLENKKVRTRILHFLRWLGIFVAMFLLASVLINGLAIRVVDLHIVYDVSIPYTIAWIIAYVLATVGSLFVSSNRFFSWFGILSLVTVMISYIFFTAAFISVWCFFAAIMSALILVYLHIKPKHRWLRFIFKGF</sequence>
<dbReference type="InterPro" id="IPR046737">
    <property type="entry name" value="DUF6629"/>
</dbReference>
<feature type="transmembrane region" description="Helical" evidence="1">
    <location>
        <begin position="98"/>
        <end position="121"/>
    </location>
</feature>
<keyword evidence="1" id="KW-0472">Membrane</keyword>
<keyword evidence="1" id="KW-0812">Transmembrane</keyword>
<protein>
    <submittedName>
        <fullName evidence="3">Uncharacterized protein</fullName>
    </submittedName>
</protein>
<dbReference type="Proteomes" id="UP000229385">
    <property type="component" value="Unassembled WGS sequence"/>
</dbReference>
<name>A0A2M7XC34_9BACT</name>
<keyword evidence="1" id="KW-1133">Transmembrane helix</keyword>
<comment type="caution">
    <text evidence="3">The sequence shown here is derived from an EMBL/GenBank/DDBJ whole genome shotgun (WGS) entry which is preliminary data.</text>
</comment>
<evidence type="ECO:0000313" key="4">
    <source>
        <dbReference type="Proteomes" id="UP000229385"/>
    </source>
</evidence>
<dbReference type="AlphaFoldDB" id="A0A2M7XC34"/>
<dbReference type="EMBL" id="PFWU01000041">
    <property type="protein sequence ID" value="PJA45392.1"/>
    <property type="molecule type" value="Genomic_DNA"/>
</dbReference>
<feature type="transmembrane region" description="Helical" evidence="1">
    <location>
        <begin position="59"/>
        <end position="78"/>
    </location>
</feature>
<proteinExistence type="predicted"/>
<feature type="transmembrane region" description="Helical" evidence="1">
    <location>
        <begin position="133"/>
        <end position="154"/>
    </location>
</feature>
<organism evidence="3 4">
    <name type="scientific">Candidatus Uhrbacteria bacterium CG_4_9_14_3_um_filter_50_9</name>
    <dbReference type="NCBI Taxonomy" id="1975035"/>
    <lineage>
        <taxon>Bacteria</taxon>
        <taxon>Candidatus Uhriibacteriota</taxon>
    </lineage>
</organism>
<dbReference type="Pfam" id="PF20334">
    <property type="entry name" value="DUF6629"/>
    <property type="match status" value="1"/>
</dbReference>
<accession>A0A2M7XC34</accession>
<evidence type="ECO:0000313" key="3">
    <source>
        <dbReference type="EMBL" id="PJA45392.1"/>
    </source>
</evidence>
<feature type="transmembrane region" description="Helical" evidence="1">
    <location>
        <begin position="183"/>
        <end position="203"/>
    </location>
</feature>
<keyword evidence="2" id="KW-0732">Signal</keyword>
<evidence type="ECO:0000256" key="2">
    <source>
        <dbReference type="SAM" id="SignalP"/>
    </source>
</evidence>
<gene>
    <name evidence="3" type="ORF">CO174_03425</name>
</gene>
<feature type="transmembrane region" description="Helical" evidence="1">
    <location>
        <begin position="159"/>
        <end position="177"/>
    </location>
</feature>